<feature type="region of interest" description="Disordered" evidence="2">
    <location>
        <begin position="1"/>
        <end position="20"/>
    </location>
</feature>
<feature type="domain" description="DUF3752" evidence="3">
    <location>
        <begin position="58"/>
        <end position="186"/>
    </location>
</feature>
<gene>
    <name evidence="4" type="ORF">GDO81_005235</name>
</gene>
<feature type="compositionally biased region" description="Basic and acidic residues" evidence="2">
    <location>
        <begin position="66"/>
        <end position="115"/>
    </location>
</feature>
<organism evidence="4 5">
    <name type="scientific">Engystomops pustulosus</name>
    <name type="common">Tungara frog</name>
    <name type="synonym">Physalaemus pustulosus</name>
    <dbReference type="NCBI Taxonomy" id="76066"/>
    <lineage>
        <taxon>Eukaryota</taxon>
        <taxon>Metazoa</taxon>
        <taxon>Chordata</taxon>
        <taxon>Craniata</taxon>
        <taxon>Vertebrata</taxon>
        <taxon>Euteleostomi</taxon>
        <taxon>Amphibia</taxon>
        <taxon>Batrachia</taxon>
        <taxon>Anura</taxon>
        <taxon>Neobatrachia</taxon>
        <taxon>Hyloidea</taxon>
        <taxon>Leptodactylidae</taxon>
        <taxon>Leiuperinae</taxon>
        <taxon>Engystomops</taxon>
    </lineage>
</organism>
<dbReference type="PANTHER" id="PTHR46370">
    <property type="entry name" value="GPALPP MOTIFS-CONTAINING PROTEIN 1"/>
    <property type="match status" value="1"/>
</dbReference>
<protein>
    <recommendedName>
        <fullName evidence="1">GPALPP motifs-containing protein 1</fullName>
    </recommendedName>
</protein>
<feature type="compositionally biased region" description="Basic and acidic residues" evidence="2">
    <location>
        <begin position="141"/>
        <end position="159"/>
    </location>
</feature>
<dbReference type="InterPro" id="IPR022226">
    <property type="entry name" value="DUF3752"/>
</dbReference>
<proteinExistence type="predicted"/>
<sequence>MVGPLPAKGPVQSSVAEDFERRAWKMKQKLMSNDGEPKNPARESWMTELPPELTNFGLGPRTFKRRTNERSGDRSDWTDTPADKERKAREKREGKASSKKGDEIPQVSERDKRLSEQVSMYNDSKRSQSLIDLHRKKLKRKADEDKDKPKERRAFDREQDLQVNRFDDAQKKALLRKSKELNTKFSHGNSSMFL</sequence>
<dbReference type="EMBL" id="WNYA01000002">
    <property type="protein sequence ID" value="KAG8586071.1"/>
    <property type="molecule type" value="Genomic_DNA"/>
</dbReference>
<evidence type="ECO:0000256" key="1">
    <source>
        <dbReference type="ARBA" id="ARBA00023489"/>
    </source>
</evidence>
<feature type="compositionally biased region" description="Polar residues" evidence="2">
    <location>
        <begin position="116"/>
        <end position="130"/>
    </location>
</feature>
<evidence type="ECO:0000259" key="3">
    <source>
        <dbReference type="Pfam" id="PF12572"/>
    </source>
</evidence>
<evidence type="ECO:0000313" key="4">
    <source>
        <dbReference type="EMBL" id="KAG8586071.1"/>
    </source>
</evidence>
<dbReference type="PANTHER" id="PTHR46370:SF1">
    <property type="entry name" value="GPALPP MOTIFS-CONTAINING PROTEIN 1"/>
    <property type="match status" value="1"/>
</dbReference>
<comment type="caution">
    <text evidence="4">The sequence shown here is derived from an EMBL/GenBank/DDBJ whole genome shotgun (WGS) entry which is preliminary data.</text>
</comment>
<dbReference type="Pfam" id="PF12572">
    <property type="entry name" value="DUF3752"/>
    <property type="match status" value="1"/>
</dbReference>
<name>A0AAV7CNB3_ENGPU</name>
<dbReference type="Proteomes" id="UP000824782">
    <property type="component" value="Unassembled WGS sequence"/>
</dbReference>
<feature type="region of interest" description="Disordered" evidence="2">
    <location>
        <begin position="26"/>
        <end position="159"/>
    </location>
</feature>
<evidence type="ECO:0000313" key="5">
    <source>
        <dbReference type="Proteomes" id="UP000824782"/>
    </source>
</evidence>
<reference evidence="4" key="1">
    <citation type="thesis" date="2020" institute="ProQuest LLC" country="789 East Eisenhower Parkway, Ann Arbor, MI, USA">
        <title>Comparative Genomics and Chromosome Evolution.</title>
        <authorList>
            <person name="Mudd A.B."/>
        </authorList>
    </citation>
    <scope>NUCLEOTIDE SEQUENCE</scope>
    <source>
        <strain evidence="4">237g6f4</strain>
        <tissue evidence="4">Blood</tissue>
    </source>
</reference>
<dbReference type="AlphaFoldDB" id="A0AAV7CNB3"/>
<accession>A0AAV7CNB3</accession>
<dbReference type="InterPro" id="IPR046331">
    <property type="entry name" value="GPAM1-like"/>
</dbReference>
<evidence type="ECO:0000256" key="2">
    <source>
        <dbReference type="SAM" id="MobiDB-lite"/>
    </source>
</evidence>
<keyword evidence="5" id="KW-1185">Reference proteome</keyword>